<evidence type="ECO:0000256" key="2">
    <source>
        <dbReference type="SAM" id="MobiDB-lite"/>
    </source>
</evidence>
<dbReference type="EMBL" id="KV918791">
    <property type="protein sequence ID" value="OSX79400.1"/>
    <property type="molecule type" value="Genomic_DNA"/>
</dbReference>
<feature type="coiled-coil region" evidence="1">
    <location>
        <begin position="46"/>
        <end position="73"/>
    </location>
</feature>
<dbReference type="AlphaFoldDB" id="A0A1X6PEY2"/>
<keyword evidence="4" id="KW-1185">Reference proteome</keyword>
<name>A0A1X6PEY2_PORUM</name>
<accession>A0A1X6PEY2</accession>
<evidence type="ECO:0000256" key="1">
    <source>
        <dbReference type="SAM" id="Coils"/>
    </source>
</evidence>
<proteinExistence type="predicted"/>
<sequence>MLKTNQKIVDKEVELTEAKSELDDQLGGPFPAGQSANEVSFFMMKTERLAAKVKEREEQLEEFKRTRSNLNKMLMETQPMRTLLRRSGRFLADVAERSPALTLQTKPLYDPAEPEASLDLDLLVASAWHYFVLGRPLKAPGVLDESMEDAVKARTQGSAGAVHPAIAFRQDVRHVGLVGASSGMGKTHLGSDVWYNRVKLDQPRFAQAAADAGVSEALWAHVCSVARGMRVCCANFNGGSAWGRVDRAIVELSPWYKTTVADAHLVPLYLRVLWGLMYQADASYASFSQLALTELRLGHITAAGIIAEAEEALSASRHAIIVDELTLVSMQPCDRQLAELYRHVICTFTVGLQARGLFLSLSFMFIDAEVNKDRALLHSPRGGLPPQSDNLTTPGTGGQGSPWNLVVIGRLVRRSVADFKDKLLPVAARRVICTPRTLARLSGGHMRSYANLRNMLDSCPANILLWSVVEDAFQATGVTSSARKLLRHLIFFPGLLVAGLLPCTVEGKAMLHKAGDATPPAHYSVTFDDAISSNLLNGSPDKLGVYKDPSLPPAVILGLSTEWENVLAELKALGYKVSPVVCDILRACSRLLSAADQADPGRGWELTSYWLEVMMSHVRHGAEQFLMGAAGVSGVEDFSRVSLKNLYKGVDNLLQPVTKPVRHQLLSDVMVDATWPLTPDDQVPELITRYHNVDDVLQLSTDERLKQPFMMVNSHPSFDMMRFLPVVYDPRPSAQSSSKTEGVVAVCVSSKSTTNMSKSVPVDVVGKSESKLRVAFGDNWNLWQDSAVHVTMCNHKRTDNPQAFLDADVAKHTMVVCRDNFEGVYGLGLCGILSSAPMLHGIKVVR</sequence>
<dbReference type="Proteomes" id="UP000218209">
    <property type="component" value="Unassembled WGS sequence"/>
</dbReference>
<keyword evidence="1" id="KW-0175">Coiled coil</keyword>
<evidence type="ECO:0000313" key="3">
    <source>
        <dbReference type="EMBL" id="OSX79400.1"/>
    </source>
</evidence>
<feature type="region of interest" description="Disordered" evidence="2">
    <location>
        <begin position="377"/>
        <end position="398"/>
    </location>
</feature>
<organism evidence="3 4">
    <name type="scientific">Porphyra umbilicalis</name>
    <name type="common">Purple laver</name>
    <name type="synonym">Red alga</name>
    <dbReference type="NCBI Taxonomy" id="2786"/>
    <lineage>
        <taxon>Eukaryota</taxon>
        <taxon>Rhodophyta</taxon>
        <taxon>Bangiophyceae</taxon>
        <taxon>Bangiales</taxon>
        <taxon>Bangiaceae</taxon>
        <taxon>Porphyra</taxon>
    </lineage>
</organism>
<evidence type="ECO:0000313" key="4">
    <source>
        <dbReference type="Proteomes" id="UP000218209"/>
    </source>
</evidence>
<gene>
    <name evidence="3" type="ORF">BU14_0077s0020</name>
</gene>
<protein>
    <submittedName>
        <fullName evidence="3">Uncharacterized protein</fullName>
    </submittedName>
</protein>
<reference evidence="3 4" key="1">
    <citation type="submission" date="2017-03" db="EMBL/GenBank/DDBJ databases">
        <title>WGS assembly of Porphyra umbilicalis.</title>
        <authorList>
            <person name="Brawley S.H."/>
            <person name="Blouin N.A."/>
            <person name="Ficko-Blean E."/>
            <person name="Wheeler G.L."/>
            <person name="Lohr M."/>
            <person name="Goodson H.V."/>
            <person name="Jenkins J.W."/>
            <person name="Blaby-Haas C.E."/>
            <person name="Helliwell K.E."/>
            <person name="Chan C."/>
            <person name="Marriage T."/>
            <person name="Bhattacharya D."/>
            <person name="Klein A.S."/>
            <person name="Badis Y."/>
            <person name="Brodie J."/>
            <person name="Cao Y."/>
            <person name="Collen J."/>
            <person name="Dittami S.M."/>
            <person name="Gachon C.M."/>
            <person name="Green B.R."/>
            <person name="Karpowicz S."/>
            <person name="Kim J.W."/>
            <person name="Kudahl U."/>
            <person name="Lin S."/>
            <person name="Michel G."/>
            <person name="Mittag M."/>
            <person name="Olson B.J."/>
            <person name="Pangilinan J."/>
            <person name="Peng Y."/>
            <person name="Qiu H."/>
            <person name="Shu S."/>
            <person name="Singer J.T."/>
            <person name="Smith A.G."/>
            <person name="Sprecher B.N."/>
            <person name="Wagner V."/>
            <person name="Wang W."/>
            <person name="Wang Z.-Y."/>
            <person name="Yan J."/>
            <person name="Yarish C."/>
            <person name="Zoeuner-Riek S."/>
            <person name="Zhuang Y."/>
            <person name="Zou Y."/>
            <person name="Lindquist E.A."/>
            <person name="Grimwood J."/>
            <person name="Barry K."/>
            <person name="Rokhsar D.S."/>
            <person name="Schmutz J."/>
            <person name="Stiller J.W."/>
            <person name="Grossman A.R."/>
            <person name="Prochnik S.E."/>
        </authorList>
    </citation>
    <scope>NUCLEOTIDE SEQUENCE [LARGE SCALE GENOMIC DNA]</scope>
    <source>
        <strain evidence="3">4086291</strain>
    </source>
</reference>